<comment type="caution">
    <text evidence="6">The sequence shown here is derived from an EMBL/GenBank/DDBJ whole genome shotgun (WGS) entry which is preliminary data.</text>
</comment>
<protein>
    <submittedName>
        <fullName evidence="6">LysR family transcriptional regulator</fullName>
    </submittedName>
</protein>
<dbReference type="FunFam" id="1.10.10.10:FF:000001">
    <property type="entry name" value="LysR family transcriptional regulator"/>
    <property type="match status" value="1"/>
</dbReference>
<dbReference type="InterPro" id="IPR036388">
    <property type="entry name" value="WH-like_DNA-bd_sf"/>
</dbReference>
<dbReference type="AlphaFoldDB" id="A0A921L231"/>
<evidence type="ECO:0000313" key="7">
    <source>
        <dbReference type="Proteomes" id="UP000749334"/>
    </source>
</evidence>
<comment type="similarity">
    <text evidence="1">Belongs to the LysR transcriptional regulatory family.</text>
</comment>
<dbReference type="GO" id="GO:0003700">
    <property type="term" value="F:DNA-binding transcription factor activity"/>
    <property type="evidence" value="ECO:0007669"/>
    <property type="project" value="InterPro"/>
</dbReference>
<dbReference type="InterPro" id="IPR058163">
    <property type="entry name" value="LysR-type_TF_proteobact-type"/>
</dbReference>
<evidence type="ECO:0000256" key="1">
    <source>
        <dbReference type="ARBA" id="ARBA00009437"/>
    </source>
</evidence>
<reference evidence="6" key="2">
    <citation type="submission" date="2021-09" db="EMBL/GenBank/DDBJ databases">
        <authorList>
            <person name="Gilroy R."/>
        </authorList>
    </citation>
    <scope>NUCLEOTIDE SEQUENCE</scope>
    <source>
        <strain evidence="6">ChiHjej11B10-15683</strain>
    </source>
</reference>
<feature type="domain" description="HTH lysR-type" evidence="5">
    <location>
        <begin position="4"/>
        <end position="61"/>
    </location>
</feature>
<dbReference type="GO" id="GO:0006351">
    <property type="term" value="P:DNA-templated transcription"/>
    <property type="evidence" value="ECO:0007669"/>
    <property type="project" value="TreeGrafter"/>
</dbReference>
<evidence type="ECO:0000256" key="2">
    <source>
        <dbReference type="ARBA" id="ARBA00023015"/>
    </source>
</evidence>
<dbReference type="InterPro" id="IPR000847">
    <property type="entry name" value="LysR_HTH_N"/>
</dbReference>
<dbReference type="InterPro" id="IPR036390">
    <property type="entry name" value="WH_DNA-bd_sf"/>
</dbReference>
<keyword evidence="3" id="KW-0238">DNA-binding</keyword>
<dbReference type="Proteomes" id="UP000749334">
    <property type="component" value="Unassembled WGS sequence"/>
</dbReference>
<keyword evidence="2" id="KW-0805">Transcription regulation</keyword>
<name>A0A921L231_9PAST</name>
<dbReference type="Pfam" id="PF03466">
    <property type="entry name" value="LysR_substrate"/>
    <property type="match status" value="1"/>
</dbReference>
<dbReference type="PANTHER" id="PTHR30537">
    <property type="entry name" value="HTH-TYPE TRANSCRIPTIONAL REGULATOR"/>
    <property type="match status" value="1"/>
</dbReference>
<evidence type="ECO:0000256" key="3">
    <source>
        <dbReference type="ARBA" id="ARBA00023125"/>
    </source>
</evidence>
<keyword evidence="4" id="KW-0804">Transcription</keyword>
<dbReference type="PROSITE" id="PS50931">
    <property type="entry name" value="HTH_LYSR"/>
    <property type="match status" value="1"/>
</dbReference>
<dbReference type="Gene3D" id="3.40.190.290">
    <property type="match status" value="1"/>
</dbReference>
<organism evidence="6 7">
    <name type="scientific">Gallibacterium anatis</name>
    <dbReference type="NCBI Taxonomy" id="750"/>
    <lineage>
        <taxon>Bacteria</taxon>
        <taxon>Pseudomonadati</taxon>
        <taxon>Pseudomonadota</taxon>
        <taxon>Gammaproteobacteria</taxon>
        <taxon>Pasteurellales</taxon>
        <taxon>Pasteurellaceae</taxon>
        <taxon>Gallibacterium</taxon>
    </lineage>
</organism>
<reference evidence="6" key="1">
    <citation type="journal article" date="2021" name="PeerJ">
        <title>Extensive microbial diversity within the chicken gut microbiome revealed by metagenomics and culture.</title>
        <authorList>
            <person name="Gilroy R."/>
            <person name="Ravi A."/>
            <person name="Getino M."/>
            <person name="Pursley I."/>
            <person name="Horton D.L."/>
            <person name="Alikhan N.F."/>
            <person name="Baker D."/>
            <person name="Gharbi K."/>
            <person name="Hall N."/>
            <person name="Watson M."/>
            <person name="Adriaenssens E.M."/>
            <person name="Foster-Nyarko E."/>
            <person name="Jarju S."/>
            <person name="Secka A."/>
            <person name="Antonio M."/>
            <person name="Oren A."/>
            <person name="Chaudhuri R.R."/>
            <person name="La Ragione R."/>
            <person name="Hildebrand F."/>
            <person name="Pallen M.J."/>
        </authorList>
    </citation>
    <scope>NUCLEOTIDE SEQUENCE</scope>
    <source>
        <strain evidence="6">ChiHjej11B10-15683</strain>
    </source>
</reference>
<accession>A0A921L231</accession>
<evidence type="ECO:0000259" key="5">
    <source>
        <dbReference type="PROSITE" id="PS50931"/>
    </source>
</evidence>
<dbReference type="GO" id="GO:0043565">
    <property type="term" value="F:sequence-specific DNA binding"/>
    <property type="evidence" value="ECO:0007669"/>
    <property type="project" value="TreeGrafter"/>
</dbReference>
<dbReference type="Gene3D" id="1.10.10.10">
    <property type="entry name" value="Winged helix-like DNA-binding domain superfamily/Winged helix DNA-binding domain"/>
    <property type="match status" value="1"/>
</dbReference>
<dbReference type="Pfam" id="PF00126">
    <property type="entry name" value="HTH_1"/>
    <property type="match status" value="1"/>
</dbReference>
<gene>
    <name evidence="6" type="ORF">K8W15_10465</name>
</gene>
<dbReference type="InterPro" id="IPR005119">
    <property type="entry name" value="LysR_subst-bd"/>
</dbReference>
<dbReference type="EMBL" id="DYVQ01000083">
    <property type="protein sequence ID" value="HJF74584.1"/>
    <property type="molecule type" value="Genomic_DNA"/>
</dbReference>
<dbReference type="SUPFAM" id="SSF53850">
    <property type="entry name" value="Periplasmic binding protein-like II"/>
    <property type="match status" value="1"/>
</dbReference>
<evidence type="ECO:0000256" key="4">
    <source>
        <dbReference type="ARBA" id="ARBA00023163"/>
    </source>
</evidence>
<proteinExistence type="inferred from homology"/>
<dbReference type="PANTHER" id="PTHR30537:SF1">
    <property type="entry name" value="HTH-TYPE TRANSCRIPTIONAL REGULATOR PGRR"/>
    <property type="match status" value="1"/>
</dbReference>
<dbReference type="SUPFAM" id="SSF46785">
    <property type="entry name" value="Winged helix' DNA-binding domain"/>
    <property type="match status" value="1"/>
</dbReference>
<evidence type="ECO:0000313" key="6">
    <source>
        <dbReference type="EMBL" id="HJF74584.1"/>
    </source>
</evidence>
<sequence>MQKNYYQQLLFLHTIAQSGSISAAAKKLEISAAAVSKSLQALEQEMGLPLILRTTRKLVLTEAGEKLIQQTKEAVYAIEDAFESLSSAANPPSGTVKITLPQVAFYIAIQPIYAQFCQQYPNIQLELSINNAMVDIVDHHFDLGIRFGHSIEEGMIAHQLTTPMREGLFVSKEYAQKYGVPQSIADLKNHRFIGHRFMTHNRLNPLTLNIDGEERQIALESQLIFNDTEIMMDAIIQGMGIGRIFDLRYQQLNLQQELIPVLEPYWRSFPAFYLYYFPKHQQLKRVKAVIEFLLGERSKLAKWQVQ</sequence>